<dbReference type="EMBL" id="NOZP01000078">
    <property type="protein sequence ID" value="OYD15975.1"/>
    <property type="molecule type" value="Genomic_DNA"/>
</dbReference>
<dbReference type="CDD" id="cd12952">
    <property type="entry name" value="MMP_ACEL2062"/>
    <property type="match status" value="1"/>
</dbReference>
<gene>
    <name evidence="1" type="ORF">CH330_04070</name>
</gene>
<protein>
    <recommendedName>
        <fullName evidence="3">Metallopeptidase family protein</fullName>
    </recommendedName>
</protein>
<dbReference type="AlphaFoldDB" id="A0A235BWR6"/>
<comment type="caution">
    <text evidence="1">The sequence shown here is derived from an EMBL/GenBank/DDBJ whole genome shotgun (WGS) entry which is preliminary data.</text>
</comment>
<name>A0A235BWR6_UNCW3</name>
<dbReference type="InterPro" id="IPR038555">
    <property type="entry name" value="Zincin_1_sf"/>
</dbReference>
<evidence type="ECO:0000313" key="1">
    <source>
        <dbReference type="EMBL" id="OYD15975.1"/>
    </source>
</evidence>
<dbReference type="Gene3D" id="3.30.2010.20">
    <property type="match status" value="1"/>
</dbReference>
<accession>A0A235BWR6</accession>
<dbReference type="SUPFAM" id="SSF55486">
    <property type="entry name" value="Metalloproteases ('zincins'), catalytic domain"/>
    <property type="match status" value="1"/>
</dbReference>
<proteinExistence type="predicted"/>
<dbReference type="Pfam" id="PF06262">
    <property type="entry name" value="Zincin_1"/>
    <property type="match status" value="1"/>
</dbReference>
<reference evidence="1 2" key="1">
    <citation type="submission" date="2017-07" db="EMBL/GenBank/DDBJ databases">
        <title>Recovery of genomes from metagenomes via a dereplication, aggregation, and scoring strategy.</title>
        <authorList>
            <person name="Sieber C.M."/>
            <person name="Probst A.J."/>
            <person name="Sharrar A."/>
            <person name="Thomas B.C."/>
            <person name="Hess M."/>
            <person name="Tringe S.G."/>
            <person name="Banfield J.F."/>
        </authorList>
    </citation>
    <scope>NUCLEOTIDE SEQUENCE [LARGE SCALE GENOMIC DNA]</scope>
    <source>
        <strain evidence="1">JGI_Cruoil_03_51_56</strain>
    </source>
</reference>
<dbReference type="Proteomes" id="UP000215559">
    <property type="component" value="Unassembled WGS sequence"/>
</dbReference>
<evidence type="ECO:0008006" key="3">
    <source>
        <dbReference type="Google" id="ProtNLM"/>
    </source>
</evidence>
<evidence type="ECO:0000313" key="2">
    <source>
        <dbReference type="Proteomes" id="UP000215559"/>
    </source>
</evidence>
<sequence length="173" mass="20177">MRHPLTKSFNGNELGLRNRNRTRCYYYQGRHRYLWSPLVKLDQDRFSLLVQEAIKAIPDYFRKKFANLSIEVKPIASADIAKRLNGNPMGLLGVYQGIPYQKRGPWYGNVMPDRIVIFQHPIERQCRNDEEIKTLARKVVIHEVGHYFGLSDPELYRLQAEADRNAQSGQETS</sequence>
<organism evidence="1 2">
    <name type="scientific">candidate division WOR-3 bacterium JGI_Cruoil_03_51_56</name>
    <dbReference type="NCBI Taxonomy" id="1973747"/>
    <lineage>
        <taxon>Bacteria</taxon>
        <taxon>Bacteria division WOR-3</taxon>
    </lineage>
</organism>
<dbReference type="InterPro" id="IPR010428">
    <property type="entry name" value="Zincin_1"/>
</dbReference>